<gene>
    <name evidence="1" type="ordered locus">BARBAKC583_0907</name>
</gene>
<dbReference type="EMBL" id="CP000524">
    <property type="protein sequence ID" value="ABM45655.1"/>
    <property type="molecule type" value="Genomic_DNA"/>
</dbReference>
<accession>A1UT89</accession>
<dbReference type="Proteomes" id="UP000000643">
    <property type="component" value="Chromosome"/>
</dbReference>
<sequence>MFFFCLYYRFCILYLSVSHPLITPLPRVFHKNKKLQLLAFCLILHVNA</sequence>
<name>A1UT89_BARBK</name>
<protein>
    <submittedName>
        <fullName evidence="1">Uncharacterized protein</fullName>
    </submittedName>
</protein>
<dbReference type="HOGENOM" id="CLU_3149884_0_0_5"/>
<evidence type="ECO:0000313" key="2">
    <source>
        <dbReference type="Proteomes" id="UP000000643"/>
    </source>
</evidence>
<dbReference type="KEGG" id="bbk:BARBAKC583_0907"/>
<reference evidence="1 2" key="1">
    <citation type="submission" date="2006-12" db="EMBL/GenBank/DDBJ databases">
        <authorList>
            <person name="Hendrix L."/>
            <person name="Mohamoud Y."/>
            <person name="Radune D."/>
            <person name="Shvartsbeyn A."/>
            <person name="Daugherty S."/>
            <person name="Dodson R."/>
            <person name="Durkin A.S."/>
            <person name="Harkins D."/>
            <person name="Huot H."/>
            <person name="Kothari S.P."/>
            <person name="Madupu R."/>
            <person name="Li J."/>
            <person name="Nelson W.C."/>
            <person name="Shrivastava S."/>
            <person name="Giglio M.G."/>
            <person name="Haft D."/>
            <person name="Selengut J."/>
            <person name="Fraser-Ligget C."/>
            <person name="Seshadri R."/>
        </authorList>
    </citation>
    <scope>NUCLEOTIDE SEQUENCE [LARGE SCALE GENOMIC DNA]</scope>
    <source>
        <strain evidence="2">ATCC 35685 / NCTC 12138 / KC583</strain>
    </source>
</reference>
<dbReference type="AlphaFoldDB" id="A1UT89"/>
<proteinExistence type="predicted"/>
<organism evidence="1 2">
    <name type="scientific">Bartonella bacilliformis (strain ATCC 35685 / KC583 / Herrer 020/F12,63)</name>
    <dbReference type="NCBI Taxonomy" id="360095"/>
    <lineage>
        <taxon>Bacteria</taxon>
        <taxon>Pseudomonadati</taxon>
        <taxon>Pseudomonadota</taxon>
        <taxon>Alphaproteobacteria</taxon>
        <taxon>Hyphomicrobiales</taxon>
        <taxon>Bartonellaceae</taxon>
        <taxon>Bartonella</taxon>
    </lineage>
</organism>
<evidence type="ECO:0000313" key="1">
    <source>
        <dbReference type="EMBL" id="ABM45655.1"/>
    </source>
</evidence>